<dbReference type="EMBL" id="CP065315">
    <property type="protein sequence ID" value="QQR06759.1"/>
    <property type="molecule type" value="Genomic_DNA"/>
</dbReference>
<dbReference type="InterPro" id="IPR032243">
    <property type="entry name" value="DUF5044"/>
</dbReference>
<name>A0AAX1KLF6_FLAPL</name>
<accession>A0AAX1KLF6</accession>
<dbReference type="Pfam" id="PF16447">
    <property type="entry name" value="DUF5044"/>
    <property type="match status" value="1"/>
</dbReference>
<proteinExistence type="predicted"/>
<gene>
    <name evidence="1" type="ORF">I5Q84_04505</name>
</gene>
<dbReference type="Proteomes" id="UP000595792">
    <property type="component" value="Chromosome"/>
</dbReference>
<evidence type="ECO:0000313" key="2">
    <source>
        <dbReference type="Proteomes" id="UP000595792"/>
    </source>
</evidence>
<dbReference type="AlphaFoldDB" id="A0AAX1KLF6"/>
<dbReference type="RefSeq" id="WP_065534263.1">
    <property type="nucleotide sequence ID" value="NZ_CP015406.2"/>
</dbReference>
<organism evidence="1 2">
    <name type="scientific">Flavonifractor plautii</name>
    <name type="common">Fusobacterium plautii</name>
    <dbReference type="NCBI Taxonomy" id="292800"/>
    <lineage>
        <taxon>Bacteria</taxon>
        <taxon>Bacillati</taxon>
        <taxon>Bacillota</taxon>
        <taxon>Clostridia</taxon>
        <taxon>Eubacteriales</taxon>
        <taxon>Oscillospiraceae</taxon>
        <taxon>Flavonifractor</taxon>
    </lineage>
</organism>
<evidence type="ECO:0000313" key="1">
    <source>
        <dbReference type="EMBL" id="QQR06759.1"/>
    </source>
</evidence>
<sequence length="213" mass="24065">MANLPTPALRKKRILRDACLLLLCPLVLLLAWGFPYFTRSQALWALQKANFFEGGRVVAWSSPPEDRDTAYAVLRRDGWYAVGTLRRAGPFWEPVQFNTVQPDDVLPITLLFEDAGMAHSFLCVLSSDPQIVTMELDYVAGFSETSSPPQQLRTLRREAVEHCFLFPCDGSAWVPVDDPFQSIRLRGYDTAGNLVYESPVPSLWANYDFSPME</sequence>
<dbReference type="KEGG" id="fpla:A4U99_05035"/>
<reference evidence="1 2" key="1">
    <citation type="submission" date="2020-11" db="EMBL/GenBank/DDBJ databases">
        <title>Closed and high quality bacterial genomes of the OMM12 community.</title>
        <authorList>
            <person name="Marbouty M."/>
            <person name="Lamy-Besnier Q."/>
            <person name="Debarbieux L."/>
            <person name="Koszul R."/>
        </authorList>
    </citation>
    <scope>NUCLEOTIDE SEQUENCE [LARGE SCALE GENOMIC DNA]</scope>
    <source>
        <strain evidence="1 2">YL31</strain>
    </source>
</reference>
<protein>
    <submittedName>
        <fullName evidence="1">DUF5044 domain-containing protein</fullName>
    </submittedName>
</protein>